<keyword evidence="3" id="KW-0285">Flavoprotein</keyword>
<name>A0AAE0XWL2_9GAST</name>
<keyword evidence="9" id="KW-1185">Reference proteome</keyword>
<dbReference type="GO" id="GO:0016491">
    <property type="term" value="F:oxidoreductase activity"/>
    <property type="evidence" value="ECO:0007669"/>
    <property type="project" value="UniProtKB-KW"/>
</dbReference>
<dbReference type="PROSITE" id="PS51387">
    <property type="entry name" value="FAD_PCMH"/>
    <property type="match status" value="1"/>
</dbReference>
<feature type="domain" description="FAD-binding PCMH-type" evidence="7">
    <location>
        <begin position="74"/>
        <end position="265"/>
    </location>
</feature>
<evidence type="ECO:0000256" key="4">
    <source>
        <dbReference type="ARBA" id="ARBA00022827"/>
    </source>
</evidence>
<comment type="cofactor">
    <cofactor evidence="1">
        <name>FAD</name>
        <dbReference type="ChEBI" id="CHEBI:57692"/>
    </cofactor>
</comment>
<evidence type="ECO:0000256" key="5">
    <source>
        <dbReference type="ARBA" id="ARBA00023002"/>
    </source>
</evidence>
<dbReference type="InterPro" id="IPR016166">
    <property type="entry name" value="FAD-bd_PCMH"/>
</dbReference>
<evidence type="ECO:0000256" key="1">
    <source>
        <dbReference type="ARBA" id="ARBA00001974"/>
    </source>
</evidence>
<dbReference type="InterPro" id="IPR016169">
    <property type="entry name" value="FAD-bd_PCMH_sub2"/>
</dbReference>
<evidence type="ECO:0000313" key="9">
    <source>
        <dbReference type="Proteomes" id="UP001283361"/>
    </source>
</evidence>
<reference evidence="8" key="1">
    <citation type="journal article" date="2023" name="G3 (Bethesda)">
        <title>A reference genome for the long-term kleptoplast-retaining sea slug Elysia crispata morphotype clarki.</title>
        <authorList>
            <person name="Eastman K.E."/>
            <person name="Pendleton A.L."/>
            <person name="Shaikh M.A."/>
            <person name="Suttiyut T."/>
            <person name="Ogas R."/>
            <person name="Tomko P."/>
            <person name="Gavelis G."/>
            <person name="Widhalm J.R."/>
            <person name="Wisecaver J.H."/>
        </authorList>
    </citation>
    <scope>NUCLEOTIDE SEQUENCE</scope>
    <source>
        <strain evidence="8">ECLA1</strain>
    </source>
</reference>
<dbReference type="Gene3D" id="3.30.465.10">
    <property type="match status" value="1"/>
</dbReference>
<dbReference type="EMBL" id="JAWDGP010007405">
    <property type="protein sequence ID" value="KAK3720503.1"/>
    <property type="molecule type" value="Genomic_DNA"/>
</dbReference>
<accession>A0AAE0XWL2</accession>
<sequence length="588" mass="64855">MRAAVTVLLGCALLGAVTAHTRQDKIPPNRCLPGQNCFPSRQALKEFAATLSGQLLQPFDAGYASVVNLNNARLTRHPYIIVMAESVADVQRAMKFARKHQLMVFSQISVTGASPRNTYDGAMQINLSRMTTISGLVDNSLRSEFGEVTAEAGASWDSVYSQARTINRDLVTGDDITYPVGDSVGNGAIGPLVKIYGLVSDNVLEVQIVTADGNLVTVDEYNVEVNFGEGLQRRTFDPSLFNAITEGGIGPWGVVVGYTFKLHAAPAGIVHVVVRYKLWEAGTYVGQNVLNFLAGAVPVLPDTWGGFINIEGTPSQTEPEVKGFLELNIFYYGLLGATSDYYFVDTITGFDSTGSLLSVTVNNRSSVLDYSRLQGSLPPGRYYGFSTFVQYDKILATEDGGEKFSDVLLFTLNNPTIESQFGCYGQLLGGASMTAGRNHSVVNPAVRSSYLSLQCALFWEGTGVDDSYFIDHALDYAAMFAPYGEGRYLGWHEEDLADWKHQLHGDQYAHLIDAKIRYDIDNFLWCPNCVGNDFRVDCRYNNEHRGLMISGYLASHRQNMRMRRRQQGGLLANHDFRHPYISSMTMHD</sequence>
<dbReference type="PANTHER" id="PTHR42973">
    <property type="entry name" value="BINDING OXIDOREDUCTASE, PUTATIVE (AFU_ORTHOLOGUE AFUA_1G17690)-RELATED"/>
    <property type="match status" value="1"/>
</dbReference>
<evidence type="ECO:0000256" key="2">
    <source>
        <dbReference type="ARBA" id="ARBA00005466"/>
    </source>
</evidence>
<keyword evidence="4" id="KW-0274">FAD</keyword>
<dbReference type="SUPFAM" id="SSF56176">
    <property type="entry name" value="FAD-binding/transporter-associated domain-like"/>
    <property type="match status" value="1"/>
</dbReference>
<dbReference type="PANTHER" id="PTHR42973:SF39">
    <property type="entry name" value="FAD-BINDING PCMH-TYPE DOMAIN-CONTAINING PROTEIN"/>
    <property type="match status" value="1"/>
</dbReference>
<organism evidence="8 9">
    <name type="scientific">Elysia crispata</name>
    <name type="common">lettuce slug</name>
    <dbReference type="NCBI Taxonomy" id="231223"/>
    <lineage>
        <taxon>Eukaryota</taxon>
        <taxon>Metazoa</taxon>
        <taxon>Spiralia</taxon>
        <taxon>Lophotrochozoa</taxon>
        <taxon>Mollusca</taxon>
        <taxon>Gastropoda</taxon>
        <taxon>Heterobranchia</taxon>
        <taxon>Euthyneura</taxon>
        <taxon>Panpulmonata</taxon>
        <taxon>Sacoglossa</taxon>
        <taxon>Placobranchoidea</taxon>
        <taxon>Plakobranchidae</taxon>
        <taxon>Elysia</taxon>
    </lineage>
</organism>
<protein>
    <recommendedName>
        <fullName evidence="7">FAD-binding PCMH-type domain-containing protein</fullName>
    </recommendedName>
</protein>
<gene>
    <name evidence="8" type="ORF">RRG08_058391</name>
</gene>
<dbReference type="Pfam" id="PF01565">
    <property type="entry name" value="FAD_binding_4"/>
    <property type="match status" value="1"/>
</dbReference>
<comment type="similarity">
    <text evidence="2">Belongs to the oxygen-dependent FAD-linked oxidoreductase family.</text>
</comment>
<dbReference type="InterPro" id="IPR006094">
    <property type="entry name" value="Oxid_FAD_bind_N"/>
</dbReference>
<evidence type="ECO:0000259" key="7">
    <source>
        <dbReference type="PROSITE" id="PS51387"/>
    </source>
</evidence>
<keyword evidence="5" id="KW-0560">Oxidoreductase</keyword>
<dbReference type="InterPro" id="IPR050416">
    <property type="entry name" value="FAD-linked_Oxidoreductase"/>
</dbReference>
<evidence type="ECO:0000313" key="8">
    <source>
        <dbReference type="EMBL" id="KAK3720503.1"/>
    </source>
</evidence>
<dbReference type="Proteomes" id="UP001283361">
    <property type="component" value="Unassembled WGS sequence"/>
</dbReference>
<comment type="caution">
    <text evidence="8">The sequence shown here is derived from an EMBL/GenBank/DDBJ whole genome shotgun (WGS) entry which is preliminary data.</text>
</comment>
<dbReference type="GO" id="GO:0071949">
    <property type="term" value="F:FAD binding"/>
    <property type="evidence" value="ECO:0007669"/>
    <property type="project" value="InterPro"/>
</dbReference>
<keyword evidence="6" id="KW-0732">Signal</keyword>
<evidence type="ECO:0000256" key="3">
    <source>
        <dbReference type="ARBA" id="ARBA00022630"/>
    </source>
</evidence>
<dbReference type="InterPro" id="IPR036318">
    <property type="entry name" value="FAD-bd_PCMH-like_sf"/>
</dbReference>
<feature type="chain" id="PRO_5042049675" description="FAD-binding PCMH-type domain-containing protein" evidence="6">
    <location>
        <begin position="20"/>
        <end position="588"/>
    </location>
</feature>
<dbReference type="AlphaFoldDB" id="A0AAE0XWL2"/>
<evidence type="ECO:0000256" key="6">
    <source>
        <dbReference type="SAM" id="SignalP"/>
    </source>
</evidence>
<feature type="signal peptide" evidence="6">
    <location>
        <begin position="1"/>
        <end position="19"/>
    </location>
</feature>
<proteinExistence type="inferred from homology"/>